<gene>
    <name evidence="3" type="ORF">PSU4_09650</name>
</gene>
<dbReference type="AlphaFoldDB" id="A0A511DB43"/>
<name>A0A511DB43_9PSEU</name>
<dbReference type="InterPro" id="IPR005545">
    <property type="entry name" value="YCII"/>
</dbReference>
<accession>A0A511DB43</accession>
<dbReference type="Gene3D" id="3.30.70.1060">
    <property type="entry name" value="Dimeric alpha+beta barrel"/>
    <property type="match status" value="1"/>
</dbReference>
<organism evidence="3 4">
    <name type="scientific">Pseudonocardia sulfidoxydans NBRC 16205</name>
    <dbReference type="NCBI Taxonomy" id="1223511"/>
    <lineage>
        <taxon>Bacteria</taxon>
        <taxon>Bacillati</taxon>
        <taxon>Actinomycetota</taxon>
        <taxon>Actinomycetes</taxon>
        <taxon>Pseudonocardiales</taxon>
        <taxon>Pseudonocardiaceae</taxon>
        <taxon>Pseudonocardia</taxon>
    </lineage>
</organism>
<proteinExistence type="inferred from homology"/>
<dbReference type="EMBL" id="BJVJ01000005">
    <property type="protein sequence ID" value="GEL22011.1"/>
    <property type="molecule type" value="Genomic_DNA"/>
</dbReference>
<comment type="caution">
    <text evidence="3">The sequence shown here is derived from an EMBL/GenBank/DDBJ whole genome shotgun (WGS) entry which is preliminary data.</text>
</comment>
<feature type="domain" description="YCII-related" evidence="2">
    <location>
        <begin position="7"/>
        <end position="87"/>
    </location>
</feature>
<protein>
    <recommendedName>
        <fullName evidence="2">YCII-related domain-containing protein</fullName>
    </recommendedName>
</protein>
<dbReference type="Proteomes" id="UP000321685">
    <property type="component" value="Unassembled WGS sequence"/>
</dbReference>
<reference evidence="3 4" key="1">
    <citation type="submission" date="2019-07" db="EMBL/GenBank/DDBJ databases">
        <title>Whole genome shotgun sequence of Pseudonocardia sulfidoxydans NBRC 16205.</title>
        <authorList>
            <person name="Hosoyama A."/>
            <person name="Uohara A."/>
            <person name="Ohji S."/>
            <person name="Ichikawa N."/>
        </authorList>
    </citation>
    <scope>NUCLEOTIDE SEQUENCE [LARGE SCALE GENOMIC DNA]</scope>
    <source>
        <strain evidence="3 4">NBRC 16205</strain>
    </source>
</reference>
<sequence>MSPTLFVMTYEPSDGFGPLAQEHGPAHVARLHEFHDRGVLVHAGPLQDPFDGTAIGVFTSREAAEEFIAGDPFVSGGVVARWTVRGWDDLFTGPRD</sequence>
<evidence type="ECO:0000313" key="3">
    <source>
        <dbReference type="EMBL" id="GEL22011.1"/>
    </source>
</evidence>
<dbReference type="OrthoDB" id="8968203at2"/>
<dbReference type="InterPro" id="IPR011008">
    <property type="entry name" value="Dimeric_a/b-barrel"/>
</dbReference>
<dbReference type="RefSeq" id="WP_147102743.1">
    <property type="nucleotide sequence ID" value="NZ_BJVJ01000005.1"/>
</dbReference>
<dbReference type="SUPFAM" id="SSF54909">
    <property type="entry name" value="Dimeric alpha+beta barrel"/>
    <property type="match status" value="1"/>
</dbReference>
<keyword evidence="4" id="KW-1185">Reference proteome</keyword>
<evidence type="ECO:0000256" key="1">
    <source>
        <dbReference type="ARBA" id="ARBA00007689"/>
    </source>
</evidence>
<dbReference type="Pfam" id="PF03795">
    <property type="entry name" value="YCII"/>
    <property type="match status" value="1"/>
</dbReference>
<evidence type="ECO:0000259" key="2">
    <source>
        <dbReference type="Pfam" id="PF03795"/>
    </source>
</evidence>
<evidence type="ECO:0000313" key="4">
    <source>
        <dbReference type="Proteomes" id="UP000321685"/>
    </source>
</evidence>
<comment type="similarity">
    <text evidence="1">Belongs to the YciI family.</text>
</comment>